<feature type="compositionally biased region" description="Basic and acidic residues" evidence="7">
    <location>
        <begin position="95"/>
        <end position="107"/>
    </location>
</feature>
<name>F4PZH0_CACFS</name>
<dbReference type="GO" id="GO:0005730">
    <property type="term" value="C:nucleolus"/>
    <property type="evidence" value="ECO:0007669"/>
    <property type="project" value="UniProtKB-SubCell"/>
</dbReference>
<keyword evidence="6" id="KW-0963">Cytoplasm</keyword>
<dbReference type="Pfam" id="PF04000">
    <property type="entry name" value="Sas10_Utp3"/>
    <property type="match status" value="1"/>
</dbReference>
<proteinExistence type="inferred from homology"/>
<dbReference type="GO" id="GO:0010468">
    <property type="term" value="P:regulation of gene expression"/>
    <property type="evidence" value="ECO:0007669"/>
    <property type="project" value="TreeGrafter"/>
</dbReference>
<evidence type="ECO:0000256" key="4">
    <source>
        <dbReference type="ARBA" id="ARBA00022884"/>
    </source>
</evidence>
<feature type="region of interest" description="Disordered" evidence="7">
    <location>
        <begin position="130"/>
        <end position="167"/>
    </location>
</feature>
<evidence type="ECO:0000256" key="2">
    <source>
        <dbReference type="ARBA" id="ARBA00009154"/>
    </source>
</evidence>
<dbReference type="AlphaFoldDB" id="F4PZH0"/>
<comment type="function">
    <text evidence="6">Plays a role in the recruitment of the exosome to pre-rRNA to mediate the 3'-5' end processing of the 5.8S rRNA.</text>
</comment>
<dbReference type="PANTHER" id="PTHR15341:SF3">
    <property type="entry name" value="NUCLEAR NUCLEIC ACID-BINDING PROTEIN C1D"/>
    <property type="match status" value="1"/>
</dbReference>
<dbReference type="PANTHER" id="PTHR15341">
    <property type="entry name" value="SUN-COR STEROID HORMONE RECEPTOR CO-REPRESSOR"/>
    <property type="match status" value="1"/>
</dbReference>
<feature type="compositionally biased region" description="Low complexity" evidence="7">
    <location>
        <begin position="132"/>
        <end position="153"/>
    </location>
</feature>
<organism evidence="8 9">
    <name type="scientific">Cavenderia fasciculata</name>
    <name type="common">Slime mold</name>
    <name type="synonym">Dictyostelium fasciculatum</name>
    <dbReference type="NCBI Taxonomy" id="261658"/>
    <lineage>
        <taxon>Eukaryota</taxon>
        <taxon>Amoebozoa</taxon>
        <taxon>Evosea</taxon>
        <taxon>Eumycetozoa</taxon>
        <taxon>Dictyostelia</taxon>
        <taxon>Acytosteliales</taxon>
        <taxon>Cavenderiaceae</taxon>
        <taxon>Cavenderia</taxon>
    </lineage>
</organism>
<dbReference type="OrthoDB" id="1421013at2759"/>
<protein>
    <recommendedName>
        <fullName evidence="6">Nuclear nucleic acid-binding protein C1D</fullName>
    </recommendedName>
</protein>
<dbReference type="EMBL" id="GL883016">
    <property type="protein sequence ID" value="EGG19199.1"/>
    <property type="molecule type" value="Genomic_DNA"/>
</dbReference>
<dbReference type="GO" id="GO:0005737">
    <property type="term" value="C:cytoplasm"/>
    <property type="evidence" value="ECO:0007669"/>
    <property type="project" value="UniProtKB-SubCell"/>
</dbReference>
<evidence type="ECO:0000256" key="5">
    <source>
        <dbReference type="ARBA" id="ARBA00023242"/>
    </source>
</evidence>
<comment type="similarity">
    <text evidence="2 6">Belongs to the C1D family.</text>
</comment>
<evidence type="ECO:0000256" key="3">
    <source>
        <dbReference type="ARBA" id="ARBA00022552"/>
    </source>
</evidence>
<dbReference type="GO" id="GO:0003677">
    <property type="term" value="F:DNA binding"/>
    <property type="evidence" value="ECO:0007669"/>
    <property type="project" value="UniProtKB-KW"/>
</dbReference>
<dbReference type="RefSeq" id="XP_004366832.1">
    <property type="nucleotide sequence ID" value="XM_004366775.1"/>
</dbReference>
<evidence type="ECO:0000256" key="1">
    <source>
        <dbReference type="ARBA" id="ARBA00004123"/>
    </source>
</evidence>
<comment type="subcellular location">
    <subcellularLocation>
        <location evidence="6">Cytoplasm</location>
    </subcellularLocation>
    <subcellularLocation>
        <location evidence="6">Nucleus</location>
        <location evidence="6">Nucleolus</location>
    </subcellularLocation>
    <subcellularLocation>
        <location evidence="1 6">Nucleus</location>
    </subcellularLocation>
</comment>
<evidence type="ECO:0000256" key="6">
    <source>
        <dbReference type="RuleBase" id="RU368003"/>
    </source>
</evidence>
<keyword evidence="5 6" id="KW-0539">Nucleus</keyword>
<dbReference type="GO" id="GO:0000460">
    <property type="term" value="P:maturation of 5.8S rRNA"/>
    <property type="evidence" value="ECO:0007669"/>
    <property type="project" value="TreeGrafter"/>
</dbReference>
<evidence type="ECO:0000256" key="7">
    <source>
        <dbReference type="SAM" id="MobiDB-lite"/>
    </source>
</evidence>
<dbReference type="InterPro" id="IPR011082">
    <property type="entry name" value="Exosome-assoc_fac/DNA_repair"/>
</dbReference>
<feature type="region of interest" description="Disordered" evidence="7">
    <location>
        <begin position="95"/>
        <end position="116"/>
    </location>
</feature>
<evidence type="ECO:0000313" key="8">
    <source>
        <dbReference type="EMBL" id="EGG19199.1"/>
    </source>
</evidence>
<keyword evidence="6" id="KW-0238">DNA-binding</keyword>
<keyword evidence="9" id="KW-1185">Reference proteome</keyword>
<gene>
    <name evidence="8" type="ORF">DFA_02447</name>
</gene>
<accession>F4PZH0</accession>
<reference evidence="9" key="1">
    <citation type="journal article" date="2011" name="Genome Res.">
        <title>Phylogeny-wide analysis of social amoeba genomes highlights ancient origins for complex intercellular communication.</title>
        <authorList>
            <person name="Heidel A.J."/>
            <person name="Lawal H.M."/>
            <person name="Felder M."/>
            <person name="Schilde C."/>
            <person name="Helps N.R."/>
            <person name="Tunggal B."/>
            <person name="Rivero F."/>
            <person name="John U."/>
            <person name="Schleicher M."/>
            <person name="Eichinger L."/>
            <person name="Platzer M."/>
            <person name="Noegel A.A."/>
            <person name="Schaap P."/>
            <person name="Gloeckner G."/>
        </authorList>
    </citation>
    <scope>NUCLEOTIDE SEQUENCE [LARGE SCALE GENOMIC DNA]</scope>
    <source>
        <strain evidence="9">SH3</strain>
    </source>
</reference>
<dbReference type="GeneID" id="14871158"/>
<evidence type="ECO:0000313" key="9">
    <source>
        <dbReference type="Proteomes" id="UP000007797"/>
    </source>
</evidence>
<keyword evidence="4 6" id="KW-0694">RNA-binding</keyword>
<dbReference type="STRING" id="1054147.F4PZH0"/>
<sequence length="167" mass="19256">MSLPSELEDDINKFEGILDKIEGQLSPFFNHTLKDHQQHLTPLQSAKLNILVAYSLNSLFFMYLQTQGVSPHNHKVKPELDRIRHYITKLQSLSKKESGVADEKEQKPSMTIDSEASKRIIQHSLASNEYINNNNNNNNNNTNNNTNNNNNNNFPPKKETEQKKRKK</sequence>
<dbReference type="GO" id="GO:0003723">
    <property type="term" value="F:RNA binding"/>
    <property type="evidence" value="ECO:0007669"/>
    <property type="project" value="UniProtKB-UniRule"/>
</dbReference>
<feature type="compositionally biased region" description="Basic and acidic residues" evidence="7">
    <location>
        <begin position="156"/>
        <end position="167"/>
    </location>
</feature>
<keyword evidence="3 6" id="KW-0698">rRNA processing</keyword>
<dbReference type="OMA" id="KRCQNIC"/>
<dbReference type="KEGG" id="dfa:DFA_02447"/>
<dbReference type="Proteomes" id="UP000007797">
    <property type="component" value="Unassembled WGS sequence"/>
</dbReference>
<dbReference type="InterPro" id="IPR007146">
    <property type="entry name" value="Sas10/Utp3/C1D"/>
</dbReference>
<comment type="subunit">
    <text evidence="6">Monomer and homodimer.</text>
</comment>
<dbReference type="GO" id="GO:0000178">
    <property type="term" value="C:exosome (RNase complex)"/>
    <property type="evidence" value="ECO:0007669"/>
    <property type="project" value="TreeGrafter"/>
</dbReference>